<feature type="transmembrane region" description="Helical" evidence="1">
    <location>
        <begin position="222"/>
        <end position="244"/>
    </location>
</feature>
<feature type="transmembrane region" description="Helical" evidence="1">
    <location>
        <begin position="298"/>
        <end position="318"/>
    </location>
</feature>
<keyword evidence="1" id="KW-0812">Transmembrane</keyword>
<evidence type="ECO:0000313" key="3">
    <source>
        <dbReference type="Proteomes" id="UP000708347"/>
    </source>
</evidence>
<feature type="transmembrane region" description="Helical" evidence="1">
    <location>
        <begin position="367"/>
        <end position="387"/>
    </location>
</feature>
<dbReference type="RefSeq" id="WP_174396754.1">
    <property type="nucleotide sequence ID" value="NZ_VBSB01000003.1"/>
</dbReference>
<evidence type="ECO:0008006" key="4">
    <source>
        <dbReference type="Google" id="ProtNLM"/>
    </source>
</evidence>
<feature type="transmembrane region" description="Helical" evidence="1">
    <location>
        <begin position="275"/>
        <end position="292"/>
    </location>
</feature>
<dbReference type="Proteomes" id="UP000708347">
    <property type="component" value="Unassembled WGS sequence"/>
</dbReference>
<organism evidence="2 3">
    <name type="scientific">Mycolicibacterium sphagni</name>
    <dbReference type="NCBI Taxonomy" id="1786"/>
    <lineage>
        <taxon>Bacteria</taxon>
        <taxon>Bacillati</taxon>
        <taxon>Actinomycetota</taxon>
        <taxon>Actinomycetes</taxon>
        <taxon>Mycobacteriales</taxon>
        <taxon>Mycobacteriaceae</taxon>
        <taxon>Mycolicibacterium</taxon>
    </lineage>
</organism>
<feature type="transmembrane region" description="Helical" evidence="1">
    <location>
        <begin position="105"/>
        <end position="125"/>
    </location>
</feature>
<proteinExistence type="predicted"/>
<feature type="transmembrane region" description="Helical" evidence="1">
    <location>
        <begin position="21"/>
        <end position="41"/>
    </location>
</feature>
<evidence type="ECO:0000256" key="1">
    <source>
        <dbReference type="SAM" id="Phobius"/>
    </source>
</evidence>
<feature type="transmembrane region" description="Helical" evidence="1">
    <location>
        <begin position="132"/>
        <end position="154"/>
    </location>
</feature>
<sequence>MNRVGRALADFRKSKSGEYLVRVKVADISALALVVVVGLYVGRFANWNLAPIEDAAILMRYAEHLAQGDGIVWNVGEPPVEGATDFLFMVSVAGVHCLGPSIETAARLIAVLAHFSTLGLIYIGMRSVQRSGIVPACLSGLYFAVGPGLFFAAAYFGTPFFVFAVAAAWLLAQRVIIGGRRRIRDLLYFSLACLAAGLIRPEGVLISVFLLVALGVVLPVKVFGRAALVFGAIFIVLGGAYFLWRWSYFGYPLPNPFYVKGGGQLYADGIRDSVLHSRILLLPFIPAFLLSVRSSSTFRLGICFSIPIIATTVMWIFLSSEMNFGGRFQYPVLAMGVLSWYPLVRSLRDDLSLPTLAAMSGRQQLAAILAAGFCLASVFAVQFRYSISIRYAADTRYDVGVMLGHFASRNYTIATTEAGALPFYSRWRAIDTWGLNDEWIAHNGGITQEYLERQRPDVVVFHDIGALGTADKRLERWDRQVSELYGYVERHHFILAAVFGSSLHYAFYYYVRPDLPDRDEIVQAIRSMPPGDGIGRENFTRLLPP</sequence>
<keyword evidence="1" id="KW-0472">Membrane</keyword>
<name>A0ABX2JPU5_9MYCO</name>
<accession>A0ABX2JPU5</accession>
<protein>
    <recommendedName>
        <fullName evidence="4">Glycosyltransferase RgtA/B/C/D-like domain-containing protein</fullName>
    </recommendedName>
</protein>
<comment type="caution">
    <text evidence="2">The sequence shown here is derived from an EMBL/GenBank/DDBJ whole genome shotgun (WGS) entry which is preliminary data.</text>
</comment>
<keyword evidence="3" id="KW-1185">Reference proteome</keyword>
<reference evidence="2 3" key="1">
    <citation type="submission" date="2019-05" db="EMBL/GenBank/DDBJ databases">
        <title>Mycolicibacterium sphagni ENV482 genome assembly.</title>
        <authorList>
            <person name="Chen W."/>
            <person name="Faulkner N.W."/>
            <person name="Hyman M.R."/>
        </authorList>
    </citation>
    <scope>NUCLEOTIDE SEQUENCE [LARGE SCALE GENOMIC DNA]</scope>
    <source>
        <strain evidence="2 3">ENV482</strain>
    </source>
</reference>
<evidence type="ECO:0000313" key="2">
    <source>
        <dbReference type="EMBL" id="NTY58822.1"/>
    </source>
</evidence>
<dbReference type="EMBL" id="VBSB01000003">
    <property type="protein sequence ID" value="NTY58822.1"/>
    <property type="molecule type" value="Genomic_DNA"/>
</dbReference>
<keyword evidence="1" id="KW-1133">Transmembrane helix</keyword>
<gene>
    <name evidence="2" type="ORF">FEG63_04555</name>
</gene>
<feature type="transmembrane region" description="Helical" evidence="1">
    <location>
        <begin position="189"/>
        <end position="216"/>
    </location>
</feature>